<dbReference type="SMART" id="SM00267">
    <property type="entry name" value="GGDEF"/>
    <property type="match status" value="1"/>
</dbReference>
<dbReference type="InterPro" id="IPR043128">
    <property type="entry name" value="Rev_trsase/Diguanyl_cyclase"/>
</dbReference>
<dbReference type="GO" id="GO:1902201">
    <property type="term" value="P:negative regulation of bacterial-type flagellum-dependent cell motility"/>
    <property type="evidence" value="ECO:0007669"/>
    <property type="project" value="TreeGrafter"/>
</dbReference>
<dbReference type="PROSITE" id="PS50887">
    <property type="entry name" value="GGDEF"/>
    <property type="match status" value="1"/>
</dbReference>
<dbReference type="NCBIfam" id="TIGR00254">
    <property type="entry name" value="GGDEF"/>
    <property type="match status" value="1"/>
</dbReference>
<dbReference type="GO" id="GO:0052621">
    <property type="term" value="F:diguanylate cyclase activity"/>
    <property type="evidence" value="ECO:0007669"/>
    <property type="project" value="TreeGrafter"/>
</dbReference>
<evidence type="ECO:0000256" key="1">
    <source>
        <dbReference type="SAM" id="Phobius"/>
    </source>
</evidence>
<dbReference type="GO" id="GO:0005886">
    <property type="term" value="C:plasma membrane"/>
    <property type="evidence" value="ECO:0007669"/>
    <property type="project" value="TreeGrafter"/>
</dbReference>
<protein>
    <submittedName>
        <fullName evidence="3">GGDEF domain-containing protein</fullName>
    </submittedName>
</protein>
<evidence type="ECO:0000259" key="2">
    <source>
        <dbReference type="PROSITE" id="PS50887"/>
    </source>
</evidence>
<dbReference type="CDD" id="cd01949">
    <property type="entry name" value="GGDEF"/>
    <property type="match status" value="1"/>
</dbReference>
<feature type="transmembrane region" description="Helical" evidence="1">
    <location>
        <begin position="51"/>
        <end position="72"/>
    </location>
</feature>
<feature type="transmembrane region" description="Helical" evidence="1">
    <location>
        <begin position="78"/>
        <end position="102"/>
    </location>
</feature>
<name>A0A395W7V8_9FIRM</name>
<feature type="transmembrane region" description="Helical" evidence="1">
    <location>
        <begin position="123"/>
        <end position="146"/>
    </location>
</feature>
<keyword evidence="1" id="KW-1133">Transmembrane helix</keyword>
<reference evidence="3 4" key="1">
    <citation type="submission" date="2018-08" db="EMBL/GenBank/DDBJ databases">
        <title>A genome reference for cultivated species of the human gut microbiota.</title>
        <authorList>
            <person name="Zou Y."/>
            <person name="Xue W."/>
            <person name="Luo G."/>
        </authorList>
    </citation>
    <scope>NUCLEOTIDE SEQUENCE [LARGE SCALE GENOMIC DNA]</scope>
    <source>
        <strain evidence="3 4">AF15-20</strain>
    </source>
</reference>
<dbReference type="Pfam" id="PF00990">
    <property type="entry name" value="GGDEF"/>
    <property type="match status" value="1"/>
</dbReference>
<accession>A0A395W7V8</accession>
<dbReference type="GO" id="GO:0043709">
    <property type="term" value="P:cell adhesion involved in single-species biofilm formation"/>
    <property type="evidence" value="ECO:0007669"/>
    <property type="project" value="TreeGrafter"/>
</dbReference>
<organism evidence="3 4">
    <name type="scientific">Holdemanella biformis</name>
    <dbReference type="NCBI Taxonomy" id="1735"/>
    <lineage>
        <taxon>Bacteria</taxon>
        <taxon>Bacillati</taxon>
        <taxon>Bacillota</taxon>
        <taxon>Erysipelotrichia</taxon>
        <taxon>Erysipelotrichales</taxon>
        <taxon>Erysipelotrichaceae</taxon>
        <taxon>Holdemanella</taxon>
    </lineage>
</organism>
<proteinExistence type="predicted"/>
<evidence type="ECO:0000313" key="4">
    <source>
        <dbReference type="Proteomes" id="UP000265489"/>
    </source>
</evidence>
<comment type="caution">
    <text evidence="3">The sequence shown here is derived from an EMBL/GenBank/DDBJ whole genome shotgun (WGS) entry which is preliminary data.</text>
</comment>
<dbReference type="Gene3D" id="3.30.70.270">
    <property type="match status" value="1"/>
</dbReference>
<dbReference type="PANTHER" id="PTHR45138:SF9">
    <property type="entry name" value="DIGUANYLATE CYCLASE DGCM-RELATED"/>
    <property type="match status" value="1"/>
</dbReference>
<keyword evidence="1" id="KW-0472">Membrane</keyword>
<evidence type="ECO:0000313" key="3">
    <source>
        <dbReference type="EMBL" id="RGU88800.1"/>
    </source>
</evidence>
<dbReference type="InterPro" id="IPR050469">
    <property type="entry name" value="Diguanylate_Cyclase"/>
</dbReference>
<dbReference type="SUPFAM" id="SSF55073">
    <property type="entry name" value="Nucleotide cyclase"/>
    <property type="match status" value="1"/>
</dbReference>
<feature type="domain" description="GGDEF" evidence="2">
    <location>
        <begin position="263"/>
        <end position="387"/>
    </location>
</feature>
<dbReference type="RefSeq" id="WP_118325994.1">
    <property type="nucleotide sequence ID" value="NZ_QRYH01000043.1"/>
</dbReference>
<sequence>MINVTNHKETELIMINIPEILVANGTGAFLVLFLLLYRIRISQTNQFDEKAYNFMLIVTFIATINETLSFIIDAHPGFIFHILQYISNTISSASSGIIGYCWCLFVEYHIHRNFKRIKKKSRILAIPLIIAMILLIINLCGTDIIFDISKQNKYTRGPINFLLYIIVFIYYIESIYTVQKARSDSILVEFFPIYFFIIPCMIGTMIQGFFFGISTIWLCVAIAFIIVYIEIQISISFIDDLSGLYNRKYMNHYLNKLQNDKTKHVYGFLMDINDFKAINDIYGHLKGDQAIIQFGKILQNSIDKDSVAIRMGGDEFVIFAILKSNEEGLALKKRIEQNVRQFNTNSTEPFHLSFSIGIAKYSGNIETFLSSMDDSMYEAKNMHHLMQ</sequence>
<dbReference type="GeneID" id="66580784"/>
<feature type="transmembrane region" description="Helical" evidence="1">
    <location>
        <begin position="158"/>
        <end position="178"/>
    </location>
</feature>
<dbReference type="InterPro" id="IPR000160">
    <property type="entry name" value="GGDEF_dom"/>
</dbReference>
<feature type="transmembrane region" description="Helical" evidence="1">
    <location>
        <begin position="215"/>
        <end position="238"/>
    </location>
</feature>
<dbReference type="Proteomes" id="UP000265489">
    <property type="component" value="Unassembled WGS sequence"/>
</dbReference>
<dbReference type="EMBL" id="QRYQ01000042">
    <property type="protein sequence ID" value="RGU88800.1"/>
    <property type="molecule type" value="Genomic_DNA"/>
</dbReference>
<keyword evidence="1" id="KW-0812">Transmembrane</keyword>
<dbReference type="PANTHER" id="PTHR45138">
    <property type="entry name" value="REGULATORY COMPONENTS OF SENSORY TRANSDUCTION SYSTEM"/>
    <property type="match status" value="1"/>
</dbReference>
<feature type="transmembrane region" description="Helical" evidence="1">
    <location>
        <begin position="20"/>
        <end position="39"/>
    </location>
</feature>
<dbReference type="InterPro" id="IPR029787">
    <property type="entry name" value="Nucleotide_cyclase"/>
</dbReference>
<feature type="transmembrane region" description="Helical" evidence="1">
    <location>
        <begin position="190"/>
        <end position="209"/>
    </location>
</feature>
<dbReference type="AlphaFoldDB" id="A0A395W7V8"/>
<gene>
    <name evidence="3" type="ORF">DWW32_12715</name>
</gene>